<organism evidence="5 6">
    <name type="scientific">Labilibaculum antarcticum</name>
    <dbReference type="NCBI Taxonomy" id="1717717"/>
    <lineage>
        <taxon>Bacteria</taxon>
        <taxon>Pseudomonadati</taxon>
        <taxon>Bacteroidota</taxon>
        <taxon>Bacteroidia</taxon>
        <taxon>Marinilabiliales</taxon>
        <taxon>Marinifilaceae</taxon>
        <taxon>Labilibaculum</taxon>
    </lineage>
</organism>
<feature type="binding site" evidence="4">
    <location>
        <position position="9"/>
    </location>
    <ligand>
        <name>a divalent metal cation</name>
        <dbReference type="ChEBI" id="CHEBI:60240"/>
        <label>1</label>
    </ligand>
</feature>
<dbReference type="PIRSF" id="PIRSF005902">
    <property type="entry name" value="DNase_TatD"/>
    <property type="match status" value="1"/>
</dbReference>
<dbReference type="EMBL" id="AP018042">
    <property type="protein sequence ID" value="BAX80547.1"/>
    <property type="molecule type" value="Genomic_DNA"/>
</dbReference>
<keyword evidence="2 4" id="KW-0479">Metal-binding</keyword>
<feature type="binding site" evidence="4">
    <location>
        <position position="204"/>
    </location>
    <ligand>
        <name>a divalent metal cation</name>
        <dbReference type="ChEBI" id="CHEBI:60240"/>
        <label>1</label>
    </ligand>
</feature>
<dbReference type="GO" id="GO:0004536">
    <property type="term" value="F:DNA nuclease activity"/>
    <property type="evidence" value="ECO:0007669"/>
    <property type="project" value="InterPro"/>
</dbReference>
<dbReference type="InterPro" id="IPR032466">
    <property type="entry name" value="Metal_Hydrolase"/>
</dbReference>
<dbReference type="FunFam" id="3.20.20.140:FF:000005">
    <property type="entry name" value="TatD family hydrolase"/>
    <property type="match status" value="1"/>
</dbReference>
<feature type="binding site" evidence="4">
    <location>
        <position position="94"/>
    </location>
    <ligand>
        <name>a divalent metal cation</name>
        <dbReference type="ChEBI" id="CHEBI:60240"/>
        <label>1</label>
    </ligand>
</feature>
<evidence type="ECO:0000256" key="2">
    <source>
        <dbReference type="ARBA" id="ARBA00022723"/>
    </source>
</evidence>
<feature type="binding site" evidence="4">
    <location>
        <position position="130"/>
    </location>
    <ligand>
        <name>a divalent metal cation</name>
        <dbReference type="ChEBI" id="CHEBI:60240"/>
        <label>2</label>
    </ligand>
</feature>
<dbReference type="RefSeq" id="WP_096429396.1">
    <property type="nucleotide sequence ID" value="NZ_AP018042.1"/>
</dbReference>
<protein>
    <submittedName>
        <fullName evidence="5">Hydrolase TatD</fullName>
    </submittedName>
</protein>
<dbReference type="KEGG" id="mbas:ALGA_2214"/>
<dbReference type="Pfam" id="PF01026">
    <property type="entry name" value="TatD_DNase"/>
    <property type="match status" value="1"/>
</dbReference>
<sequence length="255" mass="29138">MKLIDTHSHIYSDEFKDDIEEIISNCKNVNIQKILLPNIDSESIPKMNRLVQAFPEMCVPMMGLHPTSVKENYQEELENCKEWLAKNKYCAVGEIGIDLYWDKTFIKEQQIVFDTQINWALEKELPIVIHARDSFNEIFEILEAYRSRNLKGVFHSFTGNVEQANKAIDLGFLLGINGIVTFKNAGLDKTIETISLDKLVLETDAPYLAPVPKRGKRNESSYLIHIANKLAEIYQVSLSEVAKKTTANAEKLFNI</sequence>
<dbReference type="GO" id="GO:0016788">
    <property type="term" value="F:hydrolase activity, acting on ester bonds"/>
    <property type="evidence" value="ECO:0007669"/>
    <property type="project" value="InterPro"/>
</dbReference>
<comment type="similarity">
    <text evidence="1">Belongs to the metallo-dependent hydrolases superfamily. TatD-type hydrolase family.</text>
</comment>
<evidence type="ECO:0000313" key="5">
    <source>
        <dbReference type="EMBL" id="BAX80547.1"/>
    </source>
</evidence>
<keyword evidence="6" id="KW-1185">Reference proteome</keyword>
<feature type="binding site" evidence="4">
    <location>
        <position position="7"/>
    </location>
    <ligand>
        <name>a divalent metal cation</name>
        <dbReference type="ChEBI" id="CHEBI:60240"/>
        <label>1</label>
    </ligand>
</feature>
<dbReference type="InterPro" id="IPR015991">
    <property type="entry name" value="TatD/YcfH-like"/>
</dbReference>
<dbReference type="PROSITE" id="PS01091">
    <property type="entry name" value="TATD_3"/>
    <property type="match status" value="1"/>
</dbReference>
<gene>
    <name evidence="5" type="ORF">ALGA_2214</name>
</gene>
<evidence type="ECO:0000313" key="6">
    <source>
        <dbReference type="Proteomes" id="UP000218267"/>
    </source>
</evidence>
<evidence type="ECO:0000256" key="4">
    <source>
        <dbReference type="PIRSR" id="PIRSR005902-1"/>
    </source>
</evidence>
<dbReference type="GO" id="GO:0005829">
    <property type="term" value="C:cytosol"/>
    <property type="evidence" value="ECO:0007669"/>
    <property type="project" value="TreeGrafter"/>
</dbReference>
<name>A0A1Y1CJJ3_9BACT</name>
<dbReference type="PANTHER" id="PTHR46124:SF4">
    <property type="entry name" value="HYDROLASE TATD"/>
    <property type="match status" value="1"/>
</dbReference>
<dbReference type="Gene3D" id="3.20.20.140">
    <property type="entry name" value="Metal-dependent hydrolases"/>
    <property type="match status" value="1"/>
</dbReference>
<proteinExistence type="inferred from homology"/>
<dbReference type="InterPro" id="IPR001130">
    <property type="entry name" value="TatD-like"/>
</dbReference>
<feature type="binding site" evidence="4">
    <location>
        <position position="155"/>
    </location>
    <ligand>
        <name>a divalent metal cation</name>
        <dbReference type="ChEBI" id="CHEBI:60240"/>
        <label>2</label>
    </ligand>
</feature>
<reference evidence="6" key="2">
    <citation type="journal article" date="2020" name="Antonie Van Leeuwenhoek">
        <title>Labilibaculum antarcticum sp. nov., a novel facultative anaerobic, psychrotorelant bacterium isolated from marine sediment of Antarctica.</title>
        <authorList>
            <person name="Watanabe M."/>
            <person name="Kojima H."/>
            <person name="Fukui M."/>
        </authorList>
    </citation>
    <scope>NUCLEOTIDE SEQUENCE [LARGE SCALE GENOMIC DNA]</scope>
    <source>
        <strain evidence="6">SPP2</strain>
    </source>
</reference>
<dbReference type="NCBIfam" id="TIGR00010">
    <property type="entry name" value="YchF/TatD family DNA exonuclease"/>
    <property type="match status" value="1"/>
</dbReference>
<dbReference type="GO" id="GO:0046872">
    <property type="term" value="F:metal ion binding"/>
    <property type="evidence" value="ECO:0007669"/>
    <property type="project" value="UniProtKB-KW"/>
</dbReference>
<evidence type="ECO:0000256" key="3">
    <source>
        <dbReference type="ARBA" id="ARBA00022801"/>
    </source>
</evidence>
<dbReference type="Proteomes" id="UP000218267">
    <property type="component" value="Chromosome"/>
</dbReference>
<accession>A0A1Y1CJJ3</accession>
<dbReference type="AlphaFoldDB" id="A0A1Y1CJJ3"/>
<evidence type="ECO:0000256" key="1">
    <source>
        <dbReference type="ARBA" id="ARBA00009275"/>
    </source>
</evidence>
<reference evidence="5 6" key="1">
    <citation type="journal article" date="2018" name="Mar. Genomics">
        <title>Complete genome sequence of Marinifilaceae bacterium strain SPP2, isolated from the Antarctic marine sediment.</title>
        <authorList>
            <person name="Watanabe M."/>
            <person name="Kojima H."/>
            <person name="Fukui M."/>
        </authorList>
    </citation>
    <scope>NUCLEOTIDE SEQUENCE [LARGE SCALE GENOMIC DNA]</scope>
    <source>
        <strain evidence="5 6">SPP2</strain>
    </source>
</reference>
<dbReference type="CDD" id="cd01310">
    <property type="entry name" value="TatD_DNAse"/>
    <property type="match status" value="1"/>
</dbReference>
<dbReference type="InterPro" id="IPR018228">
    <property type="entry name" value="DNase_TatD-rel_CS"/>
</dbReference>
<keyword evidence="3 5" id="KW-0378">Hydrolase</keyword>
<dbReference type="PANTHER" id="PTHR46124">
    <property type="entry name" value="D-AMINOACYL-TRNA DEACYLASE"/>
    <property type="match status" value="1"/>
</dbReference>
<dbReference type="SUPFAM" id="SSF51556">
    <property type="entry name" value="Metallo-dependent hydrolases"/>
    <property type="match status" value="1"/>
</dbReference>
<dbReference type="OrthoDB" id="9810005at2"/>